<dbReference type="RefSeq" id="WP_185884384.1">
    <property type="nucleotide sequence ID" value="NZ_CP060052.1"/>
</dbReference>
<dbReference type="PROSITE" id="PS51257">
    <property type="entry name" value="PROKAR_LIPOPROTEIN"/>
    <property type="match status" value="1"/>
</dbReference>
<evidence type="ECO:0000313" key="2">
    <source>
        <dbReference type="Proteomes" id="UP000515297"/>
    </source>
</evidence>
<organism evidence="1 2">
    <name type="scientific">Croceicoccus marinus</name>
    <dbReference type="NCBI Taxonomy" id="450378"/>
    <lineage>
        <taxon>Bacteria</taxon>
        <taxon>Pseudomonadati</taxon>
        <taxon>Pseudomonadota</taxon>
        <taxon>Alphaproteobacteria</taxon>
        <taxon>Sphingomonadales</taxon>
        <taxon>Erythrobacteraceae</taxon>
        <taxon>Croceicoccus</taxon>
    </lineage>
</organism>
<dbReference type="EMBL" id="CP060052">
    <property type="protein sequence ID" value="QNE05241.1"/>
    <property type="molecule type" value="Genomic_DNA"/>
</dbReference>
<evidence type="ECO:0008006" key="3">
    <source>
        <dbReference type="Google" id="ProtNLM"/>
    </source>
</evidence>
<sequence>MPEIRRRFLALTLLAALSSCGPPLVWCGDEATKERLLAIVPIGSSVDALEHEASTRDWRVSSRDDRSFAKGRSQYFGDGCQYQGGVSRYIIVAEYGVLTTSVETVWLFDEHRKLGDLCMRRTTDAL</sequence>
<accession>A0A7G6VU26</accession>
<gene>
    <name evidence="1" type="ORF">H4O24_00510</name>
</gene>
<name>A0A7G6VU26_9SPHN</name>
<protein>
    <recommendedName>
        <fullName evidence="3">Lipoprotein</fullName>
    </recommendedName>
</protein>
<evidence type="ECO:0000313" key="1">
    <source>
        <dbReference type="EMBL" id="QNE05241.1"/>
    </source>
</evidence>
<reference evidence="1 2" key="1">
    <citation type="submission" date="2020-08" db="EMBL/GenBank/DDBJ databases">
        <authorList>
            <person name="Liu G."/>
            <person name="Sun C."/>
        </authorList>
    </citation>
    <scope>NUCLEOTIDE SEQUENCE [LARGE SCALE GENOMIC DNA]</scope>
    <source>
        <strain evidence="1 2">OT19</strain>
    </source>
</reference>
<dbReference type="Proteomes" id="UP000515297">
    <property type="component" value="Chromosome"/>
</dbReference>
<proteinExistence type="predicted"/>
<dbReference type="AlphaFoldDB" id="A0A7G6VU26"/>